<evidence type="ECO:0000313" key="9">
    <source>
        <dbReference type="Proteomes" id="UP001515480"/>
    </source>
</evidence>
<dbReference type="PROSITE" id="PS01136">
    <property type="entry name" value="UPF0034"/>
    <property type="match status" value="1"/>
</dbReference>
<proteinExistence type="predicted"/>
<keyword evidence="4" id="KW-0819">tRNA processing</keyword>
<feature type="coiled-coil region" evidence="6">
    <location>
        <begin position="548"/>
        <end position="589"/>
    </location>
</feature>
<dbReference type="GO" id="GO:0005737">
    <property type="term" value="C:cytoplasm"/>
    <property type="evidence" value="ECO:0007669"/>
    <property type="project" value="TreeGrafter"/>
</dbReference>
<comment type="caution">
    <text evidence="8">The sequence shown here is derived from an EMBL/GenBank/DDBJ whole genome shotgun (WGS) entry which is preliminary data.</text>
</comment>
<evidence type="ECO:0000313" key="8">
    <source>
        <dbReference type="EMBL" id="KAL1512095.1"/>
    </source>
</evidence>
<evidence type="ECO:0000256" key="2">
    <source>
        <dbReference type="ARBA" id="ARBA00022630"/>
    </source>
</evidence>
<evidence type="ECO:0000256" key="1">
    <source>
        <dbReference type="ARBA" id="ARBA00001917"/>
    </source>
</evidence>
<dbReference type="PANTHER" id="PTHR45936">
    <property type="entry name" value="TRNA-DIHYDROURIDINE(20) SYNTHASE [NAD(P)+]-LIKE"/>
    <property type="match status" value="1"/>
</dbReference>
<dbReference type="Proteomes" id="UP001515480">
    <property type="component" value="Unassembled WGS sequence"/>
</dbReference>
<sequence>MESASHEDGEAPARAHRTEEDAPWNYHGALILAPMVRINHLPFRLLAAEHGADMVYSEELVDRSILACQRTRNDRLGTFDYTHADGKLIFRVRPRERVVLQLGTASAGDALRAAQAVAADVRAVDVNMGCPVKFSVQGGMGAALLSQPERVRDILRTLSANLAPLPVSCKIRLLDSPAATLQLARVIAGCGVAALAVHTRRRHDRPRHWAQWEQLALLREATGSVPLILNGDVFEPADIARAFGETGADALMLARGAMWNASLFGGRTAPLRPQCEVVRRYVELCEETENPFGNSKYVALQMLDGGGRTAAYKLIQQAKDYAALRDAAAACASEPHFCKPSRPPLSLEPTPDMPQAAALPINLWRPIPPHCKEARRARLEGLASYSSAALKTDSYACLLPPLLLPPPPPPFPCSSFLSSSPTPLSRTRMRALRALVCLLSTPAASFRPPPCLGVRRYAPQHSSHQGRMAMVEDSGTDELEATLDALVRAEVEAAFAGLEASLDADDEKALQLIEQKGQEVMQNVLDKLEADGKLLSSALTSQIELLSMTKQKQMLEEYDASTAELQRQMAEERQTIRDEMAQLRSLSDEYKALTRGGGGGFDKGAILGGLSFIVGLTYASAALNEALKVAMGGGDDGSPTTIALNFALGAVGIGYHFYRKGQVEG</sequence>
<dbReference type="AlphaFoldDB" id="A0AB34J5K0"/>
<evidence type="ECO:0000256" key="5">
    <source>
        <dbReference type="ARBA" id="ARBA00023002"/>
    </source>
</evidence>
<evidence type="ECO:0000256" key="3">
    <source>
        <dbReference type="ARBA" id="ARBA00022643"/>
    </source>
</evidence>
<keyword evidence="2" id="KW-0285">Flavoprotein</keyword>
<dbReference type="InterPro" id="IPR018517">
    <property type="entry name" value="tRNA_hU_synthase_CS"/>
</dbReference>
<gene>
    <name evidence="8" type="ORF">AB1Y20_005367</name>
</gene>
<keyword evidence="5" id="KW-0560">Oxidoreductase</keyword>
<dbReference type="EMBL" id="JBGBPQ010000013">
    <property type="protein sequence ID" value="KAL1512095.1"/>
    <property type="molecule type" value="Genomic_DNA"/>
</dbReference>
<keyword evidence="9" id="KW-1185">Reference proteome</keyword>
<dbReference type="Gene3D" id="3.20.20.70">
    <property type="entry name" value="Aldolase class I"/>
    <property type="match status" value="1"/>
</dbReference>
<dbReference type="CDD" id="cd02801">
    <property type="entry name" value="DUS_like_FMN"/>
    <property type="match status" value="1"/>
</dbReference>
<name>A0AB34J5K0_PRYPA</name>
<evidence type="ECO:0000259" key="7">
    <source>
        <dbReference type="Pfam" id="PF01207"/>
    </source>
</evidence>
<evidence type="ECO:0000256" key="6">
    <source>
        <dbReference type="SAM" id="Coils"/>
    </source>
</evidence>
<feature type="domain" description="DUS-like FMN-binding" evidence="7">
    <location>
        <begin position="31"/>
        <end position="286"/>
    </location>
</feature>
<dbReference type="Pfam" id="PF01207">
    <property type="entry name" value="Dus"/>
    <property type="match status" value="1"/>
</dbReference>
<evidence type="ECO:0000256" key="4">
    <source>
        <dbReference type="ARBA" id="ARBA00022694"/>
    </source>
</evidence>
<dbReference type="InterPro" id="IPR035587">
    <property type="entry name" value="DUS-like_FMN-bd"/>
</dbReference>
<dbReference type="SUPFAM" id="SSF51395">
    <property type="entry name" value="FMN-linked oxidoreductases"/>
    <property type="match status" value="1"/>
</dbReference>
<reference evidence="8 9" key="1">
    <citation type="journal article" date="2024" name="Science">
        <title>Giant polyketide synthase enzymes in the biosynthesis of giant marine polyether toxins.</title>
        <authorList>
            <person name="Fallon T.R."/>
            <person name="Shende V.V."/>
            <person name="Wierzbicki I.H."/>
            <person name="Pendleton A.L."/>
            <person name="Watervoot N.F."/>
            <person name="Auber R.P."/>
            <person name="Gonzalez D.J."/>
            <person name="Wisecaver J.H."/>
            <person name="Moore B.S."/>
        </authorList>
    </citation>
    <scope>NUCLEOTIDE SEQUENCE [LARGE SCALE GENOMIC DNA]</scope>
    <source>
        <strain evidence="8 9">12B1</strain>
    </source>
</reference>
<dbReference type="GO" id="GO:0050660">
    <property type="term" value="F:flavin adenine dinucleotide binding"/>
    <property type="evidence" value="ECO:0007669"/>
    <property type="project" value="InterPro"/>
</dbReference>
<protein>
    <recommendedName>
        <fullName evidence="7">DUS-like FMN-binding domain-containing protein</fullName>
    </recommendedName>
</protein>
<accession>A0AB34J5K0</accession>
<comment type="cofactor">
    <cofactor evidence="1">
        <name>FMN</name>
        <dbReference type="ChEBI" id="CHEBI:58210"/>
    </cofactor>
</comment>
<dbReference type="PANTHER" id="PTHR45936:SF1">
    <property type="entry name" value="TRNA-DIHYDROURIDINE(20) SYNTHASE [NAD(P)+]-LIKE"/>
    <property type="match status" value="1"/>
</dbReference>
<dbReference type="GO" id="GO:0017150">
    <property type="term" value="F:tRNA dihydrouridine synthase activity"/>
    <property type="evidence" value="ECO:0007669"/>
    <property type="project" value="InterPro"/>
</dbReference>
<dbReference type="InterPro" id="IPR052582">
    <property type="entry name" value="tRNA-DUS-like"/>
</dbReference>
<keyword evidence="3" id="KW-0288">FMN</keyword>
<dbReference type="InterPro" id="IPR013785">
    <property type="entry name" value="Aldolase_TIM"/>
</dbReference>
<organism evidence="8 9">
    <name type="scientific">Prymnesium parvum</name>
    <name type="common">Toxic golden alga</name>
    <dbReference type="NCBI Taxonomy" id="97485"/>
    <lineage>
        <taxon>Eukaryota</taxon>
        <taxon>Haptista</taxon>
        <taxon>Haptophyta</taxon>
        <taxon>Prymnesiophyceae</taxon>
        <taxon>Prymnesiales</taxon>
        <taxon>Prymnesiaceae</taxon>
        <taxon>Prymnesium</taxon>
    </lineage>
</organism>
<keyword evidence="6" id="KW-0175">Coiled coil</keyword>